<accession>B7ATN7</accession>
<protein>
    <recommendedName>
        <fullName evidence="9">Prepilin leader peptidase/N-methyltransferase</fullName>
        <ecNumber evidence="9">2.1.1.-</ecNumber>
        <ecNumber evidence="9">3.4.23.43</ecNumber>
    </recommendedName>
</protein>
<keyword evidence="9" id="KW-0645">Protease</keyword>
<feature type="transmembrane region" description="Helical" evidence="10">
    <location>
        <begin position="186"/>
        <end position="212"/>
    </location>
</feature>
<evidence type="ECO:0000256" key="8">
    <source>
        <dbReference type="RuleBase" id="RU003793"/>
    </source>
</evidence>
<keyword evidence="6 10" id="KW-1133">Transmembrane helix</keyword>
<dbReference type="PANTHER" id="PTHR30487:SF0">
    <property type="entry name" value="PREPILIN LEADER PEPTIDASE_N-METHYLTRANSFERASE-RELATED"/>
    <property type="match status" value="1"/>
</dbReference>
<evidence type="ECO:0000256" key="5">
    <source>
        <dbReference type="ARBA" id="ARBA00022692"/>
    </source>
</evidence>
<keyword evidence="7 10" id="KW-0472">Membrane</keyword>
<name>B7ATN7_9FIRM</name>
<sequence>MLAEFILYVIIFLYGIVIGSFSNVLICRLPLKENIATHRSHCMTCGSQIQWYDLIPLVSYIILRGRCRHCGAGISAQYPLVEAANGFGYVFIFANLGLTWTSILTCLLFTILLAIAVIDWRTYEIPFGLNVTIGVLGLIKTIIDYPMGLWEHIIGFFAVSIFMLICLYAGRLIIGADCFGGGDIKLMAAAGLFLGWKCIILAFLAGCILGAVIHSVRMRMSGDNHMLAFGPYLAAGIMIAALWGNTFIQWYINLIF</sequence>
<keyword evidence="3" id="KW-1003">Cell membrane</keyword>
<evidence type="ECO:0000256" key="2">
    <source>
        <dbReference type="ARBA" id="ARBA00005801"/>
    </source>
</evidence>
<evidence type="ECO:0000256" key="1">
    <source>
        <dbReference type="ARBA" id="ARBA00004429"/>
    </source>
</evidence>
<evidence type="ECO:0000259" key="11">
    <source>
        <dbReference type="Pfam" id="PF01478"/>
    </source>
</evidence>
<dbReference type="eggNOG" id="COG1989">
    <property type="taxonomic scope" value="Bacteria"/>
</dbReference>
<proteinExistence type="inferred from homology"/>
<keyword evidence="9" id="KW-0378">Hydrolase</keyword>
<keyword evidence="9" id="KW-0489">Methyltransferase</keyword>
<feature type="transmembrane region" description="Helical" evidence="10">
    <location>
        <begin position="87"/>
        <end position="115"/>
    </location>
</feature>
<dbReference type="GO" id="GO:0005886">
    <property type="term" value="C:plasma membrane"/>
    <property type="evidence" value="ECO:0007669"/>
    <property type="project" value="UniProtKB-SubCell"/>
</dbReference>
<evidence type="ECO:0000256" key="9">
    <source>
        <dbReference type="RuleBase" id="RU003794"/>
    </source>
</evidence>
<feature type="transmembrane region" description="Helical" evidence="10">
    <location>
        <begin position="232"/>
        <end position="252"/>
    </location>
</feature>
<dbReference type="GO" id="GO:0006465">
    <property type="term" value="P:signal peptide processing"/>
    <property type="evidence" value="ECO:0007669"/>
    <property type="project" value="TreeGrafter"/>
</dbReference>
<dbReference type="GO" id="GO:0032259">
    <property type="term" value="P:methylation"/>
    <property type="evidence" value="ECO:0007669"/>
    <property type="project" value="UniProtKB-KW"/>
</dbReference>
<feature type="transmembrane region" description="Helical" evidence="10">
    <location>
        <begin position="153"/>
        <end position="174"/>
    </location>
</feature>
<comment type="similarity">
    <text evidence="2 8">Belongs to the peptidase A24 family.</text>
</comment>
<dbReference type="PANTHER" id="PTHR30487">
    <property type="entry name" value="TYPE 4 PREPILIN-LIKE PROTEINS LEADER PEPTIDE-PROCESSING ENZYME"/>
    <property type="match status" value="1"/>
</dbReference>
<reference evidence="13 14" key="2">
    <citation type="submission" date="2008-11" db="EMBL/GenBank/DDBJ databases">
        <authorList>
            <person name="Fulton L."/>
            <person name="Clifton S."/>
            <person name="Fulton B."/>
            <person name="Xu J."/>
            <person name="Minx P."/>
            <person name="Pepin K.H."/>
            <person name="Johnson M."/>
            <person name="Bhonagiri V."/>
            <person name="Nash W.E."/>
            <person name="Mardis E.R."/>
            <person name="Wilson R.K."/>
        </authorList>
    </citation>
    <scope>NUCLEOTIDE SEQUENCE [LARGE SCALE GENOMIC DNA]</scope>
    <source>
        <strain evidence="13 14">ATCC 43243</strain>
    </source>
</reference>
<feature type="domain" description="Prepilin type IV endopeptidase peptidase" evidence="11">
    <location>
        <begin position="106"/>
        <end position="213"/>
    </location>
</feature>
<comment type="subcellular location">
    <subcellularLocation>
        <location evidence="1">Cell inner membrane</location>
        <topology evidence="1">Multi-pass membrane protein</topology>
    </subcellularLocation>
    <subcellularLocation>
        <location evidence="9">Cell membrane</location>
        <topology evidence="9">Multi-pass membrane protein</topology>
    </subcellularLocation>
</comment>
<comment type="catalytic activity">
    <reaction evidence="9">
        <text>Typically cleaves a -Gly-|-Phe- bond to release an N-terminal, basic peptide of 5-8 residues from type IV prepilin, and then N-methylates the new N-terminal amino group, the methyl donor being S-adenosyl-L-methionine.</text>
        <dbReference type="EC" id="3.4.23.43"/>
    </reaction>
</comment>
<organism evidence="13 14">
    <name type="scientific">[Bacteroides] pectinophilus ATCC 43243</name>
    <dbReference type="NCBI Taxonomy" id="483218"/>
    <lineage>
        <taxon>Bacteria</taxon>
        <taxon>Bacillati</taxon>
        <taxon>Bacillota</taxon>
        <taxon>Clostridia</taxon>
        <taxon>Eubacteriales</taxon>
    </lineage>
</organism>
<dbReference type="EC" id="3.4.23.43" evidence="9"/>
<evidence type="ECO:0000256" key="3">
    <source>
        <dbReference type="ARBA" id="ARBA00022475"/>
    </source>
</evidence>
<dbReference type="HOGENOM" id="CLU_057101_0_1_9"/>
<dbReference type="STRING" id="483218.BACPEC_01509"/>
<keyword evidence="4" id="KW-0997">Cell inner membrane</keyword>
<evidence type="ECO:0000313" key="14">
    <source>
        <dbReference type="Proteomes" id="UP000003136"/>
    </source>
</evidence>
<dbReference type="AlphaFoldDB" id="B7ATN7"/>
<dbReference type="EC" id="2.1.1.-" evidence="9"/>
<dbReference type="InterPro" id="IPR050882">
    <property type="entry name" value="Prepilin_peptidase/N-MTase"/>
</dbReference>
<dbReference type="GO" id="GO:0004190">
    <property type="term" value="F:aspartic-type endopeptidase activity"/>
    <property type="evidence" value="ECO:0007669"/>
    <property type="project" value="UniProtKB-EC"/>
</dbReference>
<feature type="transmembrane region" description="Helical" evidence="10">
    <location>
        <begin position="127"/>
        <end position="147"/>
    </location>
</feature>
<dbReference type="GO" id="GO:0008168">
    <property type="term" value="F:methyltransferase activity"/>
    <property type="evidence" value="ECO:0007669"/>
    <property type="project" value="UniProtKB-KW"/>
</dbReference>
<dbReference type="PRINTS" id="PR00864">
    <property type="entry name" value="PREPILNPTASE"/>
</dbReference>
<evidence type="ECO:0000256" key="4">
    <source>
        <dbReference type="ARBA" id="ARBA00022519"/>
    </source>
</evidence>
<dbReference type="InterPro" id="IPR000045">
    <property type="entry name" value="Prepilin_IV_endopep_pep"/>
</dbReference>
<dbReference type="Proteomes" id="UP000003136">
    <property type="component" value="Unassembled WGS sequence"/>
</dbReference>
<keyword evidence="9" id="KW-0808">Transferase</keyword>
<evidence type="ECO:0000313" key="13">
    <source>
        <dbReference type="EMBL" id="EEC57021.1"/>
    </source>
</evidence>
<evidence type="ECO:0000256" key="7">
    <source>
        <dbReference type="ARBA" id="ARBA00023136"/>
    </source>
</evidence>
<dbReference type="Gene3D" id="1.20.120.1220">
    <property type="match status" value="1"/>
</dbReference>
<comment type="function">
    <text evidence="9">Plays an essential role in type IV pili and type II pseudopili formation by proteolytically removing the leader sequence from substrate proteins and subsequently monomethylating the alpha-amino group of the newly exposed N-terminal phenylalanine.</text>
</comment>
<gene>
    <name evidence="13" type="ORF">BACPEC_01509</name>
</gene>
<feature type="transmembrane region" description="Helical" evidence="10">
    <location>
        <begin position="5"/>
        <end position="26"/>
    </location>
</feature>
<dbReference type="Pfam" id="PF01478">
    <property type="entry name" value="Peptidase_A24"/>
    <property type="match status" value="1"/>
</dbReference>
<evidence type="ECO:0000256" key="10">
    <source>
        <dbReference type="SAM" id="Phobius"/>
    </source>
</evidence>
<dbReference type="EMBL" id="ABVQ01000036">
    <property type="protein sequence ID" value="EEC57021.1"/>
    <property type="molecule type" value="Genomic_DNA"/>
</dbReference>
<keyword evidence="9" id="KW-0511">Multifunctional enzyme</keyword>
<reference evidence="13 14" key="1">
    <citation type="submission" date="2008-11" db="EMBL/GenBank/DDBJ databases">
        <title>Draft genome sequence of Bacteroides pectinophilus (ATCC 43243).</title>
        <authorList>
            <person name="Sudarsanam P."/>
            <person name="Ley R."/>
            <person name="Guruge J."/>
            <person name="Turnbaugh P.J."/>
            <person name="Mahowald M."/>
            <person name="Liep D."/>
            <person name="Gordon J."/>
        </authorList>
    </citation>
    <scope>NUCLEOTIDE SEQUENCE [LARGE SCALE GENOMIC DNA]</scope>
    <source>
        <strain evidence="13 14">ATCC 43243</strain>
    </source>
</reference>
<keyword evidence="14" id="KW-1185">Reference proteome</keyword>
<feature type="domain" description="Prepilin peptidase A24 N-terminal" evidence="12">
    <location>
        <begin position="13"/>
        <end position="94"/>
    </location>
</feature>
<dbReference type="InterPro" id="IPR014032">
    <property type="entry name" value="Peptidase_A24A_bac"/>
</dbReference>
<dbReference type="InterPro" id="IPR010627">
    <property type="entry name" value="Prepilin_pept_A24_N"/>
</dbReference>
<evidence type="ECO:0000259" key="12">
    <source>
        <dbReference type="Pfam" id="PF06750"/>
    </source>
</evidence>
<keyword evidence="5 9" id="KW-0812">Transmembrane</keyword>
<dbReference type="Pfam" id="PF06750">
    <property type="entry name" value="A24_N_bact"/>
    <property type="match status" value="1"/>
</dbReference>
<dbReference type="MEROPS" id="A24.019"/>
<evidence type="ECO:0000256" key="6">
    <source>
        <dbReference type="ARBA" id="ARBA00022989"/>
    </source>
</evidence>